<name>A0A1G7C9G8_9NOCA</name>
<dbReference type="EMBL" id="FNAB01000015">
    <property type="protein sequence ID" value="SDE35356.1"/>
    <property type="molecule type" value="Genomic_DNA"/>
</dbReference>
<keyword evidence="2" id="KW-1185">Reference proteome</keyword>
<dbReference type="RefSeq" id="WP_139191287.1">
    <property type="nucleotide sequence ID" value="NZ_FNAB01000015.1"/>
</dbReference>
<evidence type="ECO:0000313" key="1">
    <source>
        <dbReference type="EMBL" id="SDE35356.1"/>
    </source>
</evidence>
<sequence length="87" mass="8771">MLGLNTRRIASLVVASGVLAGGLAAGSGAAAASTEDSMSSVEVIFSDPNPIRVAEKIIFFGINIPLWVILGSTGIYDGCQGTCEGQG</sequence>
<protein>
    <submittedName>
        <fullName evidence="1">Uncharacterized protein</fullName>
    </submittedName>
</protein>
<gene>
    <name evidence="1" type="ORF">SAMN05444580_11551</name>
</gene>
<evidence type="ECO:0000313" key="2">
    <source>
        <dbReference type="Proteomes" id="UP000199417"/>
    </source>
</evidence>
<dbReference type="AlphaFoldDB" id="A0A1G7C9G8"/>
<dbReference type="Proteomes" id="UP000199417">
    <property type="component" value="Unassembled WGS sequence"/>
</dbReference>
<reference evidence="1 2" key="1">
    <citation type="submission" date="2016-10" db="EMBL/GenBank/DDBJ databases">
        <authorList>
            <person name="de Groot N.N."/>
        </authorList>
    </citation>
    <scope>NUCLEOTIDE SEQUENCE [LARGE SCALE GENOMIC DNA]</scope>
    <source>
        <strain evidence="1 2">JCM 11308</strain>
    </source>
</reference>
<proteinExistence type="predicted"/>
<organism evidence="1 2">
    <name type="scientific">Rhodococcus tukisamuensis</name>
    <dbReference type="NCBI Taxonomy" id="168276"/>
    <lineage>
        <taxon>Bacteria</taxon>
        <taxon>Bacillati</taxon>
        <taxon>Actinomycetota</taxon>
        <taxon>Actinomycetes</taxon>
        <taxon>Mycobacteriales</taxon>
        <taxon>Nocardiaceae</taxon>
        <taxon>Rhodococcus</taxon>
    </lineage>
</organism>
<accession>A0A1G7C9G8</accession>